<proteinExistence type="predicted"/>
<comment type="caution">
    <text evidence="3">The sequence shown here is derived from an EMBL/GenBank/DDBJ whole genome shotgun (WGS) entry which is preliminary data.</text>
</comment>
<evidence type="ECO:0000256" key="2">
    <source>
        <dbReference type="SAM" id="SignalP"/>
    </source>
</evidence>
<organism evidence="3 4">
    <name type="scientific">Phytophthora citrophthora</name>
    <dbReference type="NCBI Taxonomy" id="4793"/>
    <lineage>
        <taxon>Eukaryota</taxon>
        <taxon>Sar</taxon>
        <taxon>Stramenopiles</taxon>
        <taxon>Oomycota</taxon>
        <taxon>Peronosporomycetes</taxon>
        <taxon>Peronosporales</taxon>
        <taxon>Peronosporaceae</taxon>
        <taxon>Phytophthora</taxon>
    </lineage>
</organism>
<dbReference type="AlphaFoldDB" id="A0AAD9GRR4"/>
<feature type="compositionally biased region" description="Polar residues" evidence="1">
    <location>
        <begin position="164"/>
        <end position="185"/>
    </location>
</feature>
<dbReference type="EMBL" id="JASMQC010000007">
    <property type="protein sequence ID" value="KAK1943814.1"/>
    <property type="molecule type" value="Genomic_DNA"/>
</dbReference>
<name>A0AAD9GRR4_9STRA</name>
<reference evidence="3" key="1">
    <citation type="submission" date="2023-08" db="EMBL/GenBank/DDBJ databases">
        <title>Reference Genome Resource for the Citrus Pathogen Phytophthora citrophthora.</title>
        <authorList>
            <person name="Moller H."/>
            <person name="Coetzee B."/>
            <person name="Rose L.J."/>
            <person name="Van Niekerk J.M."/>
        </authorList>
    </citation>
    <scope>NUCLEOTIDE SEQUENCE</scope>
    <source>
        <strain evidence="3">STE-U-9442</strain>
    </source>
</reference>
<evidence type="ECO:0000313" key="3">
    <source>
        <dbReference type="EMBL" id="KAK1943814.1"/>
    </source>
</evidence>
<feature type="region of interest" description="Disordered" evidence="1">
    <location>
        <begin position="163"/>
        <end position="201"/>
    </location>
</feature>
<feature type="signal peptide" evidence="2">
    <location>
        <begin position="1"/>
        <end position="21"/>
    </location>
</feature>
<protein>
    <recommendedName>
        <fullName evidence="5">Chitin-binding type-4 domain-containing protein</fullName>
    </recommendedName>
</protein>
<dbReference type="Proteomes" id="UP001259832">
    <property type="component" value="Unassembled WGS sequence"/>
</dbReference>
<accession>A0AAD9GRR4</accession>
<evidence type="ECO:0000313" key="4">
    <source>
        <dbReference type="Proteomes" id="UP001259832"/>
    </source>
</evidence>
<gene>
    <name evidence="3" type="ORF">P3T76_005210</name>
</gene>
<keyword evidence="4" id="KW-1185">Reference proteome</keyword>
<evidence type="ECO:0000256" key="1">
    <source>
        <dbReference type="SAM" id="MobiDB-lite"/>
    </source>
</evidence>
<evidence type="ECO:0008006" key="5">
    <source>
        <dbReference type="Google" id="ProtNLM"/>
    </source>
</evidence>
<keyword evidence="2" id="KW-0732">Signal</keyword>
<feature type="chain" id="PRO_5041989217" description="Chitin-binding type-4 domain-containing protein" evidence="2">
    <location>
        <begin position="22"/>
        <end position="236"/>
    </location>
</feature>
<sequence>MISFSLTPFILAATLPAFAFAHGSISDPMPTFSDIYNKNAPSAFKSGTPGPYTGIGSIKALADGAGSTCGSTDANAAAVSAPSSGVVTFDISAVHIGPCELWLDDTLISNATDCWTTYADKTIPLDYSQCTGSQCQIRWVWLATHNDPWEIFDNCVNVEGSGGATNKPTTKAPHPNSTNSSSSGDTIPGTVAPWNVSTSSSRTCSYRGNTGNEKYDNWCEVNCDAGYCPESLCEAC</sequence>